<proteinExistence type="predicted"/>
<sequence length="186" mass="19947">MKNNTTLWNIKASCAELKSVQVIALCGILLALRVVIGFLEINIESIYRISFAALPVSLGGMLFGPVAGGILGGLGDIVTLLIKPIGALNPGIVLSKILSGFIMGLFLYKRPISLKRTVLACTVSAVLCDLVVTTASLYWMYGTPLAVMLPWRIVNYISLLPVNAALLYGAQKLVVRIHLPALKNRG</sequence>
<evidence type="ECO:0000313" key="3">
    <source>
        <dbReference type="Proteomes" id="UP000886787"/>
    </source>
</evidence>
<feature type="transmembrane region" description="Helical" evidence="1">
    <location>
        <begin position="153"/>
        <end position="175"/>
    </location>
</feature>
<protein>
    <submittedName>
        <fullName evidence="2">Folate family ECF transporter S component</fullName>
    </submittedName>
</protein>
<dbReference type="NCBIfam" id="TIGR04518">
    <property type="entry name" value="ECF_S_folT_fam"/>
    <property type="match status" value="1"/>
</dbReference>
<dbReference type="EMBL" id="DVFW01000038">
    <property type="protein sequence ID" value="HIQ81104.1"/>
    <property type="molecule type" value="Genomic_DNA"/>
</dbReference>
<organism evidence="2 3">
    <name type="scientific">Candidatus Scatavimonas merdigallinarum</name>
    <dbReference type="NCBI Taxonomy" id="2840914"/>
    <lineage>
        <taxon>Bacteria</taxon>
        <taxon>Bacillati</taxon>
        <taxon>Bacillota</taxon>
        <taxon>Clostridia</taxon>
        <taxon>Eubacteriales</taxon>
        <taxon>Oscillospiraceae</taxon>
        <taxon>Oscillospiraceae incertae sedis</taxon>
        <taxon>Candidatus Scatavimonas</taxon>
    </lineage>
</organism>
<keyword evidence="1" id="KW-0812">Transmembrane</keyword>
<comment type="caution">
    <text evidence="2">The sequence shown here is derived from an EMBL/GenBank/DDBJ whole genome shotgun (WGS) entry which is preliminary data.</text>
</comment>
<dbReference type="InterPro" id="IPR024529">
    <property type="entry name" value="ECF_trnsprt_substrate-spec"/>
</dbReference>
<reference evidence="2" key="2">
    <citation type="journal article" date="2021" name="PeerJ">
        <title>Extensive microbial diversity within the chicken gut microbiome revealed by metagenomics and culture.</title>
        <authorList>
            <person name="Gilroy R."/>
            <person name="Ravi A."/>
            <person name="Getino M."/>
            <person name="Pursley I."/>
            <person name="Horton D.L."/>
            <person name="Alikhan N.F."/>
            <person name="Baker D."/>
            <person name="Gharbi K."/>
            <person name="Hall N."/>
            <person name="Watson M."/>
            <person name="Adriaenssens E.M."/>
            <person name="Foster-Nyarko E."/>
            <person name="Jarju S."/>
            <person name="Secka A."/>
            <person name="Antonio M."/>
            <person name="Oren A."/>
            <person name="Chaudhuri R.R."/>
            <person name="La Ragione R."/>
            <person name="Hildebrand F."/>
            <person name="Pallen M.J."/>
        </authorList>
    </citation>
    <scope>NUCLEOTIDE SEQUENCE</scope>
    <source>
        <strain evidence="2">ChiSjej1B19-3389</strain>
    </source>
</reference>
<feature type="transmembrane region" description="Helical" evidence="1">
    <location>
        <begin position="51"/>
        <end position="75"/>
    </location>
</feature>
<keyword evidence="1" id="KW-1133">Transmembrane helix</keyword>
<name>A0A9D0ZKP7_9FIRM</name>
<evidence type="ECO:0000256" key="1">
    <source>
        <dbReference type="SAM" id="Phobius"/>
    </source>
</evidence>
<dbReference type="Pfam" id="PF12822">
    <property type="entry name" value="ECF_trnsprt"/>
    <property type="match status" value="1"/>
</dbReference>
<evidence type="ECO:0000313" key="2">
    <source>
        <dbReference type="EMBL" id="HIQ81104.1"/>
    </source>
</evidence>
<accession>A0A9D0ZKP7</accession>
<feature type="transmembrane region" description="Helical" evidence="1">
    <location>
        <begin position="20"/>
        <end position="39"/>
    </location>
</feature>
<feature type="transmembrane region" description="Helical" evidence="1">
    <location>
        <begin position="87"/>
        <end position="107"/>
    </location>
</feature>
<dbReference type="Proteomes" id="UP000886787">
    <property type="component" value="Unassembled WGS sequence"/>
</dbReference>
<feature type="transmembrane region" description="Helical" evidence="1">
    <location>
        <begin position="119"/>
        <end position="141"/>
    </location>
</feature>
<dbReference type="AlphaFoldDB" id="A0A9D0ZKP7"/>
<dbReference type="InterPro" id="IPR030949">
    <property type="entry name" value="ECF_S_folate_fam"/>
</dbReference>
<reference evidence="2" key="1">
    <citation type="submission" date="2020-10" db="EMBL/GenBank/DDBJ databases">
        <authorList>
            <person name="Gilroy R."/>
        </authorList>
    </citation>
    <scope>NUCLEOTIDE SEQUENCE</scope>
    <source>
        <strain evidence="2">ChiSjej1B19-3389</strain>
    </source>
</reference>
<keyword evidence="1" id="KW-0472">Membrane</keyword>
<gene>
    <name evidence="2" type="ORF">IAD32_07475</name>
</gene>
<dbReference type="Gene3D" id="1.10.1760.20">
    <property type="match status" value="1"/>
</dbReference>
<dbReference type="GO" id="GO:0022857">
    <property type="term" value="F:transmembrane transporter activity"/>
    <property type="evidence" value="ECO:0007669"/>
    <property type="project" value="InterPro"/>
</dbReference>